<proteinExistence type="predicted"/>
<reference evidence="1 2" key="1">
    <citation type="submission" date="2015-01" db="EMBL/GenBank/DDBJ databases">
        <title>Evolution of Trichinella species and genotypes.</title>
        <authorList>
            <person name="Korhonen P.K."/>
            <person name="Edoardo P."/>
            <person name="Giuseppe L.R."/>
            <person name="Gasser R.B."/>
        </authorList>
    </citation>
    <scope>NUCLEOTIDE SEQUENCE [LARGE SCALE GENOMIC DNA]</scope>
    <source>
        <strain evidence="1">ISS13</strain>
    </source>
</reference>
<evidence type="ECO:0000313" key="2">
    <source>
        <dbReference type="Proteomes" id="UP000054632"/>
    </source>
</evidence>
<feature type="non-terminal residue" evidence="1">
    <location>
        <position position="1"/>
    </location>
</feature>
<evidence type="ECO:0000313" key="1">
    <source>
        <dbReference type="EMBL" id="KRY44355.1"/>
    </source>
</evidence>
<dbReference type="Proteomes" id="UP000054632">
    <property type="component" value="Unassembled WGS sequence"/>
</dbReference>
<dbReference type="AlphaFoldDB" id="A0A0V1C6I5"/>
<protein>
    <submittedName>
        <fullName evidence="1">Uncharacterized protein</fullName>
    </submittedName>
</protein>
<organism evidence="1 2">
    <name type="scientific">Trichinella pseudospiralis</name>
    <name type="common">Parasitic roundworm</name>
    <dbReference type="NCBI Taxonomy" id="6337"/>
    <lineage>
        <taxon>Eukaryota</taxon>
        <taxon>Metazoa</taxon>
        <taxon>Ecdysozoa</taxon>
        <taxon>Nematoda</taxon>
        <taxon>Enoplea</taxon>
        <taxon>Dorylaimia</taxon>
        <taxon>Trichinellida</taxon>
        <taxon>Trichinellidae</taxon>
        <taxon>Trichinella</taxon>
    </lineage>
</organism>
<accession>A0A0V1C6I5</accession>
<sequence>NGSPEFPVRVFGTRQFPFLSHPDSVLLPTLLGEVVPCRTASQVPSMHSEPYFAMHCQCKADEFPASI</sequence>
<gene>
    <name evidence="1" type="ORF">T4A_2572</name>
</gene>
<name>A0A0V1C6I5_TRIPS</name>
<comment type="caution">
    <text evidence="1">The sequence shown here is derived from an EMBL/GenBank/DDBJ whole genome shotgun (WGS) entry which is preliminary data.</text>
</comment>
<dbReference type="EMBL" id="JYDR01004383">
    <property type="protein sequence ID" value="KRY44355.1"/>
    <property type="molecule type" value="Genomic_DNA"/>
</dbReference>